<proteinExistence type="predicted"/>
<evidence type="ECO:0000256" key="2">
    <source>
        <dbReference type="ARBA" id="ARBA00034247"/>
    </source>
</evidence>
<dbReference type="SUPFAM" id="SSF55073">
    <property type="entry name" value="Nucleotide cyclase"/>
    <property type="match status" value="1"/>
</dbReference>
<dbReference type="SMART" id="SM00267">
    <property type="entry name" value="GGDEF"/>
    <property type="match status" value="1"/>
</dbReference>
<dbReference type="GO" id="GO:0043709">
    <property type="term" value="P:cell adhesion involved in single-species biofilm formation"/>
    <property type="evidence" value="ECO:0007669"/>
    <property type="project" value="TreeGrafter"/>
</dbReference>
<evidence type="ECO:0000259" key="3">
    <source>
        <dbReference type="PROSITE" id="PS50887"/>
    </source>
</evidence>
<dbReference type="OrthoDB" id="9812260at2"/>
<dbReference type="GO" id="GO:0052621">
    <property type="term" value="F:diguanylate cyclase activity"/>
    <property type="evidence" value="ECO:0007669"/>
    <property type="project" value="UniProtKB-EC"/>
</dbReference>
<dbReference type="InterPro" id="IPR000160">
    <property type="entry name" value="GGDEF_dom"/>
</dbReference>
<dbReference type="GO" id="GO:0005886">
    <property type="term" value="C:plasma membrane"/>
    <property type="evidence" value="ECO:0007669"/>
    <property type="project" value="TreeGrafter"/>
</dbReference>
<gene>
    <name evidence="4" type="ORF">SAMN02745728_00306</name>
</gene>
<dbReference type="InterPro" id="IPR029787">
    <property type="entry name" value="Nucleotide_cyclase"/>
</dbReference>
<dbReference type="Proteomes" id="UP000186469">
    <property type="component" value="Unassembled WGS sequence"/>
</dbReference>
<name>A0A1M7RXE7_9BACT</name>
<dbReference type="EC" id="2.7.7.65" evidence="1"/>
<dbReference type="PROSITE" id="PS50887">
    <property type="entry name" value="GGDEF"/>
    <property type="match status" value="1"/>
</dbReference>
<dbReference type="STRING" id="1121455.SAMN02745728_00306"/>
<dbReference type="AlphaFoldDB" id="A0A1M7RXE7"/>
<feature type="domain" description="GGDEF" evidence="3">
    <location>
        <begin position="185"/>
        <end position="312"/>
    </location>
</feature>
<reference evidence="4 5" key="1">
    <citation type="submission" date="2016-12" db="EMBL/GenBank/DDBJ databases">
        <authorList>
            <person name="Song W.-J."/>
            <person name="Kurnit D.M."/>
        </authorList>
    </citation>
    <scope>NUCLEOTIDE SEQUENCE [LARGE SCALE GENOMIC DNA]</scope>
    <source>
        <strain evidence="4 5">DSM 11393</strain>
    </source>
</reference>
<dbReference type="Gene3D" id="3.30.70.270">
    <property type="match status" value="1"/>
</dbReference>
<evidence type="ECO:0000313" key="5">
    <source>
        <dbReference type="Proteomes" id="UP000186469"/>
    </source>
</evidence>
<accession>A0A1M7RXE7</accession>
<protein>
    <recommendedName>
        <fullName evidence="1">diguanylate cyclase</fullName>
        <ecNumber evidence="1">2.7.7.65</ecNumber>
    </recommendedName>
</protein>
<sequence>MSHTKVIEQVIANMGMVVLLQRKPMDYVLLGTIPEFYLQIFSHNGKDASQRPWEFSKTFAYFMEDVEYFFNSSDLEPIQESDNNIQSNIWTETGYDGKEYTLFAIGEIQGENKVIIIRWLDSNFIKRIEILQAAKQELLKTNVNYLEIETLPRNVKKDAVFKSYTNAQLYALVHGLIHSHKVNKLFLSLLFVELVNLEEINERIGHYAGDITLLRIHTALQNQLREEDILIRYGSSTFAILTISPSATNTQLLADKLFAIVNSHYFKDMGEVKVAIGFSHFEESDNTQTFITKAEQHLTHMKEIGVVNLKGK</sequence>
<dbReference type="InterPro" id="IPR050469">
    <property type="entry name" value="Diguanylate_Cyclase"/>
</dbReference>
<evidence type="ECO:0000313" key="4">
    <source>
        <dbReference type="EMBL" id="SHN50979.1"/>
    </source>
</evidence>
<dbReference type="NCBIfam" id="TIGR00254">
    <property type="entry name" value="GGDEF"/>
    <property type="match status" value="1"/>
</dbReference>
<evidence type="ECO:0000256" key="1">
    <source>
        <dbReference type="ARBA" id="ARBA00012528"/>
    </source>
</evidence>
<dbReference type="EMBL" id="FRDI01000002">
    <property type="protein sequence ID" value="SHN50979.1"/>
    <property type="molecule type" value="Genomic_DNA"/>
</dbReference>
<keyword evidence="5" id="KW-1185">Reference proteome</keyword>
<dbReference type="CDD" id="cd01949">
    <property type="entry name" value="GGDEF"/>
    <property type="match status" value="1"/>
</dbReference>
<organism evidence="4 5">
    <name type="scientific">Desulfovibrio litoralis DSM 11393</name>
    <dbReference type="NCBI Taxonomy" id="1121455"/>
    <lineage>
        <taxon>Bacteria</taxon>
        <taxon>Pseudomonadati</taxon>
        <taxon>Thermodesulfobacteriota</taxon>
        <taxon>Desulfovibrionia</taxon>
        <taxon>Desulfovibrionales</taxon>
        <taxon>Desulfovibrionaceae</taxon>
        <taxon>Desulfovibrio</taxon>
    </lineage>
</organism>
<dbReference type="RefSeq" id="WP_072695781.1">
    <property type="nucleotide sequence ID" value="NZ_FRDI01000002.1"/>
</dbReference>
<dbReference type="PANTHER" id="PTHR45138">
    <property type="entry name" value="REGULATORY COMPONENTS OF SENSORY TRANSDUCTION SYSTEM"/>
    <property type="match status" value="1"/>
</dbReference>
<dbReference type="InterPro" id="IPR043128">
    <property type="entry name" value="Rev_trsase/Diguanyl_cyclase"/>
</dbReference>
<dbReference type="PANTHER" id="PTHR45138:SF9">
    <property type="entry name" value="DIGUANYLATE CYCLASE DGCM-RELATED"/>
    <property type="match status" value="1"/>
</dbReference>
<dbReference type="GO" id="GO:1902201">
    <property type="term" value="P:negative regulation of bacterial-type flagellum-dependent cell motility"/>
    <property type="evidence" value="ECO:0007669"/>
    <property type="project" value="TreeGrafter"/>
</dbReference>
<dbReference type="Pfam" id="PF00990">
    <property type="entry name" value="GGDEF"/>
    <property type="match status" value="1"/>
</dbReference>
<comment type="catalytic activity">
    <reaction evidence="2">
        <text>2 GTP = 3',3'-c-di-GMP + 2 diphosphate</text>
        <dbReference type="Rhea" id="RHEA:24898"/>
        <dbReference type="ChEBI" id="CHEBI:33019"/>
        <dbReference type="ChEBI" id="CHEBI:37565"/>
        <dbReference type="ChEBI" id="CHEBI:58805"/>
        <dbReference type="EC" id="2.7.7.65"/>
    </reaction>
</comment>